<feature type="region of interest" description="Disordered" evidence="7">
    <location>
        <begin position="1044"/>
        <end position="1102"/>
    </location>
</feature>
<dbReference type="InterPro" id="IPR008930">
    <property type="entry name" value="Terpenoid_cyclase/PrenylTrfase"/>
</dbReference>
<keyword evidence="6" id="KW-0175">Coiled coil</keyword>
<dbReference type="Gene3D" id="1.50.10.20">
    <property type="match status" value="1"/>
</dbReference>
<sequence>MGVIKKRSLRLSAVLLTFLLMLSIVPQVAFGKAYDPRTGYQELDIRFWEDKEPEIGFYMNASSRYILETLEKPSMGSVGGEWAVMGLLRGMYAGHDYMNHVPDTYFEDYLGRIEQYVADKKGNLHRAKSTEWSRLILALTALGYDITDVAGYDFIEKLSSSYRFSYRQGINGPIWEIIAMNTGGYEFYPDSTNPDVNTFGKMIDYILSKEITQADGTVGGWSLFGNPDPDITGMALQALAPYYGDEKRYAASGAEASYEEFAAAVERGIYMLSVLQQENGAYAAFGNVNAESTVQVIVALTALGIDPLQKKVELKRIGKHVSFIQKGAVQDGVWTNNMIDALLTFWDDGSGSSPEIGGFKHVTTGNDGGGGSGHRVNAMATEQSLYGLIAYDRFKKGMNALYDMTDMKNGEYKNMAAKKHDANFHSNGEVQTNKVSPYALVQIPEGKNIQGKKFKAWNSKQDGSGTDYLPGEKLVMPEHDITLYAQYDNIEYNIHYETNGGTLIGDDIPKTYTIDDAEIPLPAAGQMEHEGYLFEGWYDNPSFEGERVTAIASGSYGDKTFYAKWVDESGANEEAAKEVEEMIAALPDIENVTLHDKEAIEGARAAYNNLTPPQQTFVANIQKLEALEAKLLELEQDLVNKEAAKKVEEMIQQLPEAANLKLEDKALVENARLAYDSLTEVQQSLVANVEKLVETEAKLKVLQEVADKEAAQAVEQIIAELPEVEELTLDHKTIVENARTAFYRLTASQQDLVANKAKLDETEAKMFELEQIEADKAAADIVEQMIAGLPNESEIHLDDKASVAKVRQAYDGLTEAQQKLVPNIEKLTSLETKLSQLEQEELDKQAAKKVETMIDMLPEVSQLSLNQKALVAEARKAYDQLTQVQQTLVANTNKLVALEAKLKELQIAAELADKEAAKKVEDMIHRLPKEADINLSDKESVITVRQAYNRLTETQKKLVSNVAQLSALESKIIILEQEAKNKEAAEIVENMIQELPDLDKLTVAHKEAVAAAREAYDYLTAEQRQYVSNMSKLEALEEKLTELEKENQAQDPENEGIVGSPAIKTAEDENKDKKRERPSGDHANAKQNQEYGKKKASNGAKKLPNTATNMFNLLIIGLVFIIAGIAIYFVRKKRSV</sequence>
<evidence type="ECO:0000256" key="7">
    <source>
        <dbReference type="SAM" id="MobiDB-lite"/>
    </source>
</evidence>
<evidence type="ECO:0000256" key="3">
    <source>
        <dbReference type="ARBA" id="ARBA00022525"/>
    </source>
</evidence>
<dbReference type="Pfam" id="PF00746">
    <property type="entry name" value="Gram_pos_anchor"/>
    <property type="match status" value="1"/>
</dbReference>
<keyword evidence="2" id="KW-0134">Cell wall</keyword>
<evidence type="ECO:0000313" key="10">
    <source>
        <dbReference type="EMBL" id="MBM7716272.1"/>
    </source>
</evidence>
<dbReference type="EMBL" id="JAFBFH010000024">
    <property type="protein sequence ID" value="MBM7716272.1"/>
    <property type="molecule type" value="Genomic_DNA"/>
</dbReference>
<dbReference type="Proteomes" id="UP000823485">
    <property type="component" value="Unassembled WGS sequence"/>
</dbReference>
<keyword evidence="8" id="KW-0812">Transmembrane</keyword>
<dbReference type="RefSeq" id="WP_205179837.1">
    <property type="nucleotide sequence ID" value="NZ_JAFBFH010000024.1"/>
</dbReference>
<feature type="transmembrane region" description="Helical" evidence="8">
    <location>
        <begin position="1110"/>
        <end position="1130"/>
    </location>
</feature>
<feature type="compositionally biased region" description="Basic and acidic residues" evidence="7">
    <location>
        <begin position="1065"/>
        <end position="1084"/>
    </location>
</feature>
<dbReference type="InterPro" id="IPR019931">
    <property type="entry name" value="LPXTG_anchor"/>
</dbReference>
<evidence type="ECO:0000256" key="8">
    <source>
        <dbReference type="SAM" id="Phobius"/>
    </source>
</evidence>
<evidence type="ECO:0000256" key="2">
    <source>
        <dbReference type="ARBA" id="ARBA00022512"/>
    </source>
</evidence>
<name>A0ABS2R9G1_9BACI</name>
<evidence type="ECO:0000313" key="11">
    <source>
        <dbReference type="Proteomes" id="UP000823485"/>
    </source>
</evidence>
<keyword evidence="3" id="KW-0964">Secreted</keyword>
<protein>
    <submittedName>
        <fullName evidence="10">Repeat protein (TIGR02543 family)/LPXTG-motif cell wall-anchored protein</fullName>
    </submittedName>
</protein>
<evidence type="ECO:0000256" key="5">
    <source>
        <dbReference type="ARBA" id="ARBA00023088"/>
    </source>
</evidence>
<dbReference type="NCBIfam" id="TIGR02543">
    <property type="entry name" value="List_Bact_rpt"/>
    <property type="match status" value="1"/>
</dbReference>
<evidence type="ECO:0000256" key="6">
    <source>
        <dbReference type="SAM" id="Coils"/>
    </source>
</evidence>
<dbReference type="Pfam" id="PF09479">
    <property type="entry name" value="Flg_new"/>
    <property type="match status" value="2"/>
</dbReference>
<dbReference type="InterPro" id="IPR013378">
    <property type="entry name" value="InlB-like_B-rpt"/>
</dbReference>
<dbReference type="InterPro" id="IPR042229">
    <property type="entry name" value="Listeria/Bacterioides_rpt_sf"/>
</dbReference>
<feature type="domain" description="Gram-positive cocci surface proteins LPxTG" evidence="9">
    <location>
        <begin position="1097"/>
        <end position="1134"/>
    </location>
</feature>
<organism evidence="10 11">
    <name type="scientific">Siminovitchia thermophila</name>
    <dbReference type="NCBI Taxonomy" id="1245522"/>
    <lineage>
        <taxon>Bacteria</taxon>
        <taxon>Bacillati</taxon>
        <taxon>Bacillota</taxon>
        <taxon>Bacilli</taxon>
        <taxon>Bacillales</taxon>
        <taxon>Bacillaceae</taxon>
        <taxon>Siminovitchia</taxon>
    </lineage>
</organism>
<keyword evidence="4" id="KW-0732">Signal</keyword>
<feature type="coiled-coil region" evidence="6">
    <location>
        <begin position="617"/>
        <end position="644"/>
    </location>
</feature>
<proteinExistence type="predicted"/>
<evidence type="ECO:0000256" key="1">
    <source>
        <dbReference type="ARBA" id="ARBA00004168"/>
    </source>
</evidence>
<dbReference type="Gene3D" id="2.60.40.4270">
    <property type="entry name" value="Listeria-Bacteroides repeat domain"/>
    <property type="match status" value="2"/>
</dbReference>
<keyword evidence="8" id="KW-0472">Membrane</keyword>
<keyword evidence="5" id="KW-0572">Peptidoglycan-anchor</keyword>
<feature type="coiled-coil region" evidence="6">
    <location>
        <begin position="965"/>
        <end position="994"/>
    </location>
</feature>
<reference evidence="10 11" key="1">
    <citation type="submission" date="2021-01" db="EMBL/GenBank/DDBJ databases">
        <title>Genomic Encyclopedia of Type Strains, Phase IV (KMG-IV): sequencing the most valuable type-strain genomes for metagenomic binning, comparative biology and taxonomic classification.</title>
        <authorList>
            <person name="Goeker M."/>
        </authorList>
    </citation>
    <scope>NUCLEOTIDE SEQUENCE [LARGE SCALE GENOMIC DNA]</scope>
    <source>
        <strain evidence="10 11">DSM 105453</strain>
    </source>
</reference>
<accession>A0ABS2R9G1</accession>
<keyword evidence="8" id="KW-1133">Transmembrane helix</keyword>
<keyword evidence="11" id="KW-1185">Reference proteome</keyword>
<dbReference type="SUPFAM" id="SSF48239">
    <property type="entry name" value="Terpenoid cyclases/Protein prenyltransferases"/>
    <property type="match status" value="1"/>
</dbReference>
<feature type="coiled-coil region" evidence="6">
    <location>
        <begin position="888"/>
        <end position="915"/>
    </location>
</feature>
<comment type="subcellular location">
    <subcellularLocation>
        <location evidence="1">Secreted</location>
        <location evidence="1">Cell wall</location>
        <topology evidence="1">Peptidoglycan-anchor</topology>
    </subcellularLocation>
</comment>
<evidence type="ECO:0000259" key="9">
    <source>
        <dbReference type="Pfam" id="PF00746"/>
    </source>
</evidence>
<dbReference type="NCBIfam" id="TIGR01167">
    <property type="entry name" value="LPXTG_anchor"/>
    <property type="match status" value="1"/>
</dbReference>
<evidence type="ECO:0000256" key="4">
    <source>
        <dbReference type="ARBA" id="ARBA00022729"/>
    </source>
</evidence>
<comment type="caution">
    <text evidence="10">The sequence shown here is derived from an EMBL/GenBank/DDBJ whole genome shotgun (WGS) entry which is preliminary data.</text>
</comment>
<gene>
    <name evidence="10" type="ORF">JOC94_003292</name>
</gene>